<dbReference type="RefSeq" id="WP_144987424.1">
    <property type="nucleotide sequence ID" value="NZ_VNJK01000001.1"/>
</dbReference>
<protein>
    <recommendedName>
        <fullName evidence="4">CBM-cenC domain-containing protein</fullName>
    </recommendedName>
</protein>
<dbReference type="InterPro" id="IPR006530">
    <property type="entry name" value="YD"/>
</dbReference>
<dbReference type="OrthoDB" id="2493425at2"/>
<reference evidence="2 3" key="1">
    <citation type="submission" date="2019-07" db="EMBL/GenBank/DDBJ databases">
        <authorList>
            <person name="Kim J."/>
        </authorList>
    </citation>
    <scope>NUCLEOTIDE SEQUENCE [LARGE SCALE GENOMIC DNA]</scope>
    <source>
        <strain evidence="2 3">N4</strain>
    </source>
</reference>
<evidence type="ECO:0000256" key="1">
    <source>
        <dbReference type="SAM" id="SignalP"/>
    </source>
</evidence>
<feature type="chain" id="PRO_5021699562" description="CBM-cenC domain-containing protein" evidence="1">
    <location>
        <begin position="29"/>
        <end position="564"/>
    </location>
</feature>
<dbReference type="Proteomes" id="UP000318102">
    <property type="component" value="Unassembled WGS sequence"/>
</dbReference>
<sequence length="564" mass="62159">MKSPLKKSFLFFLCLSIFALYGIPQAIAAASEYIYDNNGKLQSTKTPEFQYDYHYDQNGNIVRITKSTDVNLLRNHSFETYNASNGVADNWGSYIDNTATGTFALDGEISSHGTKSQKMHATNLPKGTQMLIYQDVKSQAGIEYNVSGRYRIDALSHAKVDLFVDFLDSSKNFIDAKMVVSYNHVTPGFITLSTHGVTPEKTAFIRVHAVIRAGNEAVGNGLVYVDSMSVKHTYDPNVVSNPSFEEQTEGSNLAAGWGSHIDPEVVGTFGLDPLGSNGDKSQFIRAEHLPVGTQMLIYQDIHAEAGKAYTVSGRYQIEKLKNARVDLFVDFLDSSNNFINAKKVESYSNNTKGYITLTNSGITPPNTAFIRLYAVIRSTASTPGAGVVHVDSMSLHYNNELNMISNPSFEGRVQFNGLAADWGSHIDQEASGSLSVVKQTTSHGTYAQKITASKLPKGTQMLIYQDIHAEGGQAYQINGQFHIESLQHARIDLYVDYFDSSNAFINTNTFKSYSEATKQFITLSAQTTTPQNTAYVRVYAVIRATGDRPGSGVVYVDSMEMKKR</sequence>
<evidence type="ECO:0000313" key="2">
    <source>
        <dbReference type="EMBL" id="TVX92196.1"/>
    </source>
</evidence>
<keyword evidence="3" id="KW-1185">Reference proteome</keyword>
<name>A0A559IX75_9BACL</name>
<dbReference type="Gene3D" id="2.60.120.260">
    <property type="entry name" value="Galactose-binding domain-like"/>
    <property type="match status" value="3"/>
</dbReference>
<proteinExistence type="predicted"/>
<evidence type="ECO:0000313" key="3">
    <source>
        <dbReference type="Proteomes" id="UP000318102"/>
    </source>
</evidence>
<gene>
    <name evidence="2" type="ORF">FPZ44_03465</name>
</gene>
<feature type="signal peptide" evidence="1">
    <location>
        <begin position="1"/>
        <end position="28"/>
    </location>
</feature>
<evidence type="ECO:0008006" key="4">
    <source>
        <dbReference type="Google" id="ProtNLM"/>
    </source>
</evidence>
<dbReference type="EMBL" id="VNJK01000001">
    <property type="protein sequence ID" value="TVX92196.1"/>
    <property type="molecule type" value="Genomic_DNA"/>
</dbReference>
<dbReference type="AlphaFoldDB" id="A0A559IX75"/>
<comment type="caution">
    <text evidence="2">The sequence shown here is derived from an EMBL/GenBank/DDBJ whole genome shotgun (WGS) entry which is preliminary data.</text>
</comment>
<dbReference type="NCBIfam" id="TIGR01643">
    <property type="entry name" value="YD_repeat_2x"/>
    <property type="match status" value="1"/>
</dbReference>
<organism evidence="2 3">
    <name type="scientific">Paenibacillus agilis</name>
    <dbReference type="NCBI Taxonomy" id="3020863"/>
    <lineage>
        <taxon>Bacteria</taxon>
        <taxon>Bacillati</taxon>
        <taxon>Bacillota</taxon>
        <taxon>Bacilli</taxon>
        <taxon>Bacillales</taxon>
        <taxon>Paenibacillaceae</taxon>
        <taxon>Paenibacillus</taxon>
    </lineage>
</organism>
<accession>A0A559IX75</accession>
<keyword evidence="1" id="KW-0732">Signal</keyword>